<proteinExistence type="predicted"/>
<organism evidence="3">
    <name type="scientific">Oryza glumipatula</name>
    <dbReference type="NCBI Taxonomy" id="40148"/>
    <lineage>
        <taxon>Eukaryota</taxon>
        <taxon>Viridiplantae</taxon>
        <taxon>Streptophyta</taxon>
        <taxon>Embryophyta</taxon>
        <taxon>Tracheophyta</taxon>
        <taxon>Spermatophyta</taxon>
        <taxon>Magnoliopsida</taxon>
        <taxon>Liliopsida</taxon>
        <taxon>Poales</taxon>
        <taxon>Poaceae</taxon>
        <taxon>BOP clade</taxon>
        <taxon>Oryzoideae</taxon>
        <taxon>Oryzeae</taxon>
        <taxon>Oryzinae</taxon>
        <taxon>Oryza</taxon>
    </lineage>
</organism>
<evidence type="ECO:0000313" key="4">
    <source>
        <dbReference type="Proteomes" id="UP000026961"/>
    </source>
</evidence>
<keyword evidence="2" id="KW-0732">Signal</keyword>
<reference evidence="3" key="2">
    <citation type="submission" date="2015-04" db="UniProtKB">
        <authorList>
            <consortium name="EnsemblPlants"/>
        </authorList>
    </citation>
    <scope>IDENTIFICATION</scope>
</reference>
<keyword evidence="4" id="KW-1185">Reference proteome</keyword>
<feature type="signal peptide" evidence="2">
    <location>
        <begin position="1"/>
        <end position="17"/>
    </location>
</feature>
<evidence type="ECO:0000313" key="3">
    <source>
        <dbReference type="EnsemblPlants" id="OGLUM01G50300.1"/>
    </source>
</evidence>
<dbReference type="AlphaFoldDB" id="A0A0D9YKW7"/>
<feature type="region of interest" description="Disordered" evidence="1">
    <location>
        <begin position="29"/>
        <end position="66"/>
    </location>
</feature>
<reference evidence="3" key="3">
    <citation type="submission" date="2018-05" db="EMBL/GenBank/DDBJ databases">
        <title>OgluRS3 (Oryza glumaepatula Reference Sequence Version 3).</title>
        <authorList>
            <person name="Zhang J."/>
            <person name="Kudrna D."/>
            <person name="Lee S."/>
            <person name="Talag J."/>
            <person name="Welchert J."/>
            <person name="Wing R.A."/>
        </authorList>
    </citation>
    <scope>NUCLEOTIDE SEQUENCE [LARGE SCALE GENOMIC DNA]</scope>
</reference>
<dbReference type="EnsemblPlants" id="OGLUM01G50300.1">
    <property type="protein sequence ID" value="OGLUM01G50300.1"/>
    <property type="gene ID" value="OGLUM01G50300"/>
</dbReference>
<evidence type="ECO:0000256" key="1">
    <source>
        <dbReference type="SAM" id="MobiDB-lite"/>
    </source>
</evidence>
<accession>A0A0D9YKW7</accession>
<reference evidence="3" key="1">
    <citation type="submission" date="2013-08" db="EMBL/GenBank/DDBJ databases">
        <title>Oryza genome evolution.</title>
        <authorList>
            <person name="Wing R.A."/>
            <person name="Panaud O."/>
            <person name="Oliveira A.C."/>
        </authorList>
    </citation>
    <scope>NUCLEOTIDE SEQUENCE</scope>
</reference>
<dbReference type="HOGENOM" id="CLU_2835281_0_0_1"/>
<evidence type="ECO:0000256" key="2">
    <source>
        <dbReference type="SAM" id="SignalP"/>
    </source>
</evidence>
<protein>
    <submittedName>
        <fullName evidence="3">Uncharacterized protein</fullName>
    </submittedName>
</protein>
<dbReference type="Gramene" id="OGLUM01G50300.1">
    <property type="protein sequence ID" value="OGLUM01G50300.1"/>
    <property type="gene ID" value="OGLUM01G50300"/>
</dbReference>
<feature type="compositionally biased region" description="Basic and acidic residues" evidence="1">
    <location>
        <begin position="40"/>
        <end position="66"/>
    </location>
</feature>
<dbReference type="Proteomes" id="UP000026961">
    <property type="component" value="Chromosome 1"/>
</dbReference>
<sequence>MPLAALSLSSTRRLVLLAVTSPWQEMPSVKRLDASPGSRKMGDGRLEKIEERTVGKKVSHEKAKSF</sequence>
<feature type="chain" id="PRO_5002351712" evidence="2">
    <location>
        <begin position="18"/>
        <end position="66"/>
    </location>
</feature>
<name>A0A0D9YKW7_9ORYZ</name>